<dbReference type="EMBL" id="JBJUIK010000015">
    <property type="protein sequence ID" value="KAL3502675.1"/>
    <property type="molecule type" value="Genomic_DNA"/>
</dbReference>
<dbReference type="Proteomes" id="UP001630127">
    <property type="component" value="Unassembled WGS sequence"/>
</dbReference>
<dbReference type="PANTHER" id="PTHR47723">
    <property type="entry name" value="OS05G0353850 PROTEIN"/>
    <property type="match status" value="1"/>
</dbReference>
<protein>
    <recommendedName>
        <fullName evidence="3">RNase H type-1 domain-containing protein</fullName>
    </recommendedName>
</protein>
<accession>A0ABD2YA22</accession>
<name>A0ABD2YA22_9GENT</name>
<dbReference type="AlphaFoldDB" id="A0ABD2YA22"/>
<organism evidence="1 2">
    <name type="scientific">Cinchona calisaya</name>
    <dbReference type="NCBI Taxonomy" id="153742"/>
    <lineage>
        <taxon>Eukaryota</taxon>
        <taxon>Viridiplantae</taxon>
        <taxon>Streptophyta</taxon>
        <taxon>Embryophyta</taxon>
        <taxon>Tracheophyta</taxon>
        <taxon>Spermatophyta</taxon>
        <taxon>Magnoliopsida</taxon>
        <taxon>eudicotyledons</taxon>
        <taxon>Gunneridae</taxon>
        <taxon>Pentapetalae</taxon>
        <taxon>asterids</taxon>
        <taxon>lamiids</taxon>
        <taxon>Gentianales</taxon>
        <taxon>Rubiaceae</taxon>
        <taxon>Cinchonoideae</taxon>
        <taxon>Cinchoneae</taxon>
        <taxon>Cinchona</taxon>
    </lineage>
</organism>
<dbReference type="SUPFAM" id="SSF53098">
    <property type="entry name" value="Ribonuclease H-like"/>
    <property type="match status" value="1"/>
</dbReference>
<sequence>MSLVKPFETSSLSSLGQGRLISTPSKTLIPLSVWGNLPPTGDFKLNVNGSLVSSSGLAGGEDLLHDSTGLVSFANSYGHNIIMALKLLALIKGVKLFVNRGCMDFMIESDSQALCRMILGETAYPWHLDA</sequence>
<evidence type="ECO:0000313" key="2">
    <source>
        <dbReference type="Proteomes" id="UP001630127"/>
    </source>
</evidence>
<dbReference type="InterPro" id="IPR053151">
    <property type="entry name" value="RNase_H-like"/>
</dbReference>
<evidence type="ECO:0000313" key="1">
    <source>
        <dbReference type="EMBL" id="KAL3502675.1"/>
    </source>
</evidence>
<comment type="caution">
    <text evidence="1">The sequence shown here is derived from an EMBL/GenBank/DDBJ whole genome shotgun (WGS) entry which is preliminary data.</text>
</comment>
<dbReference type="InterPro" id="IPR012337">
    <property type="entry name" value="RNaseH-like_sf"/>
</dbReference>
<evidence type="ECO:0008006" key="3">
    <source>
        <dbReference type="Google" id="ProtNLM"/>
    </source>
</evidence>
<gene>
    <name evidence="1" type="ORF">ACH5RR_037124</name>
</gene>
<dbReference type="PANTHER" id="PTHR47723:SF19">
    <property type="entry name" value="POLYNUCLEOTIDYL TRANSFERASE, RIBONUCLEASE H-LIKE SUPERFAMILY PROTEIN"/>
    <property type="match status" value="1"/>
</dbReference>
<keyword evidence="2" id="KW-1185">Reference proteome</keyword>
<proteinExistence type="predicted"/>
<reference evidence="1 2" key="1">
    <citation type="submission" date="2024-11" db="EMBL/GenBank/DDBJ databases">
        <title>A near-complete genome assembly of Cinchona calisaya.</title>
        <authorList>
            <person name="Lian D.C."/>
            <person name="Zhao X.W."/>
            <person name="Wei L."/>
        </authorList>
    </citation>
    <scope>NUCLEOTIDE SEQUENCE [LARGE SCALE GENOMIC DNA]</scope>
    <source>
        <tissue evidence="1">Nenye</tissue>
    </source>
</reference>